<reference evidence="2 3" key="1">
    <citation type="journal article" date="2019" name="Int. J. Syst. Evol. Microbiol.">
        <title>The Global Catalogue of Microorganisms (GCM) 10K type strain sequencing project: providing services to taxonomists for standard genome sequencing and annotation.</title>
        <authorList>
            <consortium name="The Broad Institute Genomics Platform"/>
            <consortium name="The Broad Institute Genome Sequencing Center for Infectious Disease"/>
            <person name="Wu L."/>
            <person name="Ma J."/>
        </authorList>
    </citation>
    <scope>NUCLEOTIDE SEQUENCE [LARGE SCALE GENOMIC DNA]</scope>
    <source>
        <strain evidence="2 3">PSR21</strain>
    </source>
</reference>
<organism evidence="2 3">
    <name type="scientific">Halomarina halobia</name>
    <dbReference type="NCBI Taxonomy" id="3033386"/>
    <lineage>
        <taxon>Archaea</taxon>
        <taxon>Methanobacteriati</taxon>
        <taxon>Methanobacteriota</taxon>
        <taxon>Stenosarchaea group</taxon>
        <taxon>Halobacteria</taxon>
        <taxon>Halobacteriales</taxon>
        <taxon>Natronomonadaceae</taxon>
        <taxon>Halomarina</taxon>
    </lineage>
</organism>
<dbReference type="AlphaFoldDB" id="A0ABD6AD39"/>
<name>A0ABD6AD39_9EURY</name>
<protein>
    <submittedName>
        <fullName evidence="2">Sugar phosphate isomerase/epimerase family protein</fullName>
    </submittedName>
</protein>
<accession>A0ABD6AD39</accession>
<comment type="caution">
    <text evidence="2">The sequence shown here is derived from an EMBL/GenBank/DDBJ whole genome shotgun (WGS) entry which is preliminary data.</text>
</comment>
<dbReference type="InterPro" id="IPR050312">
    <property type="entry name" value="IolE/XylAMocC-like"/>
</dbReference>
<evidence type="ECO:0000259" key="1">
    <source>
        <dbReference type="Pfam" id="PF01261"/>
    </source>
</evidence>
<dbReference type="InterPro" id="IPR013022">
    <property type="entry name" value="Xyl_isomerase-like_TIM-brl"/>
</dbReference>
<evidence type="ECO:0000313" key="3">
    <source>
        <dbReference type="Proteomes" id="UP001596547"/>
    </source>
</evidence>
<dbReference type="PANTHER" id="PTHR12110:SF41">
    <property type="entry name" value="INOSOSE DEHYDRATASE"/>
    <property type="match status" value="1"/>
</dbReference>
<proteinExistence type="predicted"/>
<dbReference type="RefSeq" id="WP_276305948.1">
    <property type="nucleotide sequence ID" value="NZ_CP119993.1"/>
</dbReference>
<sequence>MGVGYTTIMYESLLDGVAEISASQYDGVETSLSEISAVGTDAFREQLGDYDLDLYCVMGSWLESETVADRIVSGTETVADLGTPYLGILPPHRGTTDDEDLERWLGQICDAASDAGITPVLHHHGGTRIERPDEIETWLDRTPDNLGLLWDSAHHYPYGEHYPDGDVTDGIERFADDIEYVHLKDIAPSDGFEDHIEALSNGQRHLDTVFLYYDSFTDLGDGVIDFHSLYEALEAAGYDSHITIEIENRTEHTLVHAKENLDYWRAVTGDMQST</sequence>
<dbReference type="Gene3D" id="3.20.20.150">
    <property type="entry name" value="Divalent-metal-dependent TIM barrel enzymes"/>
    <property type="match status" value="1"/>
</dbReference>
<dbReference type="SUPFAM" id="SSF51658">
    <property type="entry name" value="Xylose isomerase-like"/>
    <property type="match status" value="1"/>
</dbReference>
<dbReference type="InterPro" id="IPR036237">
    <property type="entry name" value="Xyl_isomerase-like_sf"/>
</dbReference>
<dbReference type="PANTHER" id="PTHR12110">
    <property type="entry name" value="HYDROXYPYRUVATE ISOMERASE"/>
    <property type="match status" value="1"/>
</dbReference>
<dbReference type="Pfam" id="PF01261">
    <property type="entry name" value="AP_endonuc_2"/>
    <property type="match status" value="1"/>
</dbReference>
<keyword evidence="2" id="KW-0413">Isomerase</keyword>
<feature type="domain" description="Xylose isomerase-like TIM barrel" evidence="1">
    <location>
        <begin position="18"/>
        <end position="265"/>
    </location>
</feature>
<dbReference type="GO" id="GO:0016853">
    <property type="term" value="F:isomerase activity"/>
    <property type="evidence" value="ECO:0007669"/>
    <property type="project" value="UniProtKB-KW"/>
</dbReference>
<evidence type="ECO:0000313" key="2">
    <source>
        <dbReference type="EMBL" id="MFC7318261.1"/>
    </source>
</evidence>
<dbReference type="GeneID" id="79317566"/>
<dbReference type="Proteomes" id="UP001596547">
    <property type="component" value="Unassembled WGS sequence"/>
</dbReference>
<keyword evidence="3" id="KW-1185">Reference proteome</keyword>
<gene>
    <name evidence="2" type="ORF">ACFQPE_15880</name>
</gene>
<dbReference type="EMBL" id="JBHTBF010000003">
    <property type="protein sequence ID" value="MFC7318261.1"/>
    <property type="molecule type" value="Genomic_DNA"/>
</dbReference>